<dbReference type="GO" id="GO:0016787">
    <property type="term" value="F:hydrolase activity"/>
    <property type="evidence" value="ECO:0007669"/>
    <property type="project" value="UniProtKB-KW"/>
</dbReference>
<dbReference type="SUPFAM" id="SSF52540">
    <property type="entry name" value="P-loop containing nucleoside triphosphate hydrolases"/>
    <property type="match status" value="1"/>
</dbReference>
<evidence type="ECO:0008006" key="10">
    <source>
        <dbReference type="Google" id="ProtNLM"/>
    </source>
</evidence>
<dbReference type="Pfam" id="PF13086">
    <property type="entry name" value="AAA_11"/>
    <property type="match status" value="1"/>
</dbReference>
<feature type="domain" description="DNA2/NAM7 helicase-like C-terminal" evidence="7">
    <location>
        <begin position="758"/>
        <end position="957"/>
    </location>
</feature>
<dbReference type="Gene3D" id="2.20.70.10">
    <property type="match status" value="1"/>
</dbReference>
<dbReference type="EMBL" id="CAKOGP040000990">
    <property type="protein sequence ID" value="CAJ1940989.1"/>
    <property type="molecule type" value="Genomic_DNA"/>
</dbReference>
<dbReference type="InterPro" id="IPR041677">
    <property type="entry name" value="DNA2/NAM7_AAA_11"/>
</dbReference>
<dbReference type="GO" id="GO:0004386">
    <property type="term" value="F:helicase activity"/>
    <property type="evidence" value="ECO:0007669"/>
    <property type="project" value="UniProtKB-KW"/>
</dbReference>
<feature type="domain" description="DNA2/NAM7 helicase helicase" evidence="6">
    <location>
        <begin position="399"/>
        <end position="749"/>
    </location>
</feature>
<feature type="compositionally biased region" description="Basic and acidic residues" evidence="5">
    <location>
        <begin position="1"/>
        <end position="34"/>
    </location>
</feature>
<proteinExistence type="predicted"/>
<feature type="region of interest" description="Disordered" evidence="5">
    <location>
        <begin position="1"/>
        <end position="99"/>
    </location>
</feature>
<evidence type="ECO:0000259" key="6">
    <source>
        <dbReference type="Pfam" id="PF13086"/>
    </source>
</evidence>
<evidence type="ECO:0000256" key="5">
    <source>
        <dbReference type="SAM" id="MobiDB-lite"/>
    </source>
</evidence>
<reference evidence="8" key="1">
    <citation type="submission" date="2023-08" db="EMBL/GenBank/DDBJ databases">
        <authorList>
            <person name="Audoor S."/>
            <person name="Bilcke G."/>
        </authorList>
    </citation>
    <scope>NUCLEOTIDE SEQUENCE</scope>
</reference>
<accession>A0AAD2CNU2</accession>
<evidence type="ECO:0000256" key="4">
    <source>
        <dbReference type="ARBA" id="ARBA00022840"/>
    </source>
</evidence>
<keyword evidence="4" id="KW-0067">ATP-binding</keyword>
<dbReference type="CDD" id="cd18808">
    <property type="entry name" value="SF1_C_Upf1"/>
    <property type="match status" value="1"/>
</dbReference>
<keyword evidence="9" id="KW-1185">Reference proteome</keyword>
<keyword evidence="2" id="KW-0378">Hydrolase</keyword>
<name>A0AAD2CNU2_9STRA</name>
<feature type="region of interest" description="Disordered" evidence="5">
    <location>
        <begin position="1029"/>
        <end position="1084"/>
    </location>
</feature>
<feature type="compositionally biased region" description="Polar residues" evidence="5">
    <location>
        <begin position="44"/>
        <end position="56"/>
    </location>
</feature>
<protein>
    <recommendedName>
        <fullName evidence="10">WW domain-containing protein</fullName>
    </recommendedName>
</protein>
<dbReference type="InterPro" id="IPR047187">
    <property type="entry name" value="SF1_C_Upf1"/>
</dbReference>
<dbReference type="Pfam" id="PF13087">
    <property type="entry name" value="AAA_12"/>
    <property type="match status" value="1"/>
</dbReference>
<evidence type="ECO:0000313" key="8">
    <source>
        <dbReference type="EMBL" id="CAJ1940989.1"/>
    </source>
</evidence>
<dbReference type="GO" id="GO:0005524">
    <property type="term" value="F:ATP binding"/>
    <property type="evidence" value="ECO:0007669"/>
    <property type="project" value="UniProtKB-KW"/>
</dbReference>
<keyword evidence="3" id="KW-0347">Helicase</keyword>
<organism evidence="8 9">
    <name type="scientific">Cylindrotheca closterium</name>
    <dbReference type="NCBI Taxonomy" id="2856"/>
    <lineage>
        <taxon>Eukaryota</taxon>
        <taxon>Sar</taxon>
        <taxon>Stramenopiles</taxon>
        <taxon>Ochrophyta</taxon>
        <taxon>Bacillariophyta</taxon>
        <taxon>Bacillariophyceae</taxon>
        <taxon>Bacillariophycidae</taxon>
        <taxon>Bacillariales</taxon>
        <taxon>Bacillariaceae</taxon>
        <taxon>Cylindrotheca</taxon>
    </lineage>
</organism>
<dbReference type="PANTHER" id="PTHR10887">
    <property type="entry name" value="DNA2/NAM7 HELICASE FAMILY"/>
    <property type="match status" value="1"/>
</dbReference>
<dbReference type="InterPro" id="IPR041679">
    <property type="entry name" value="DNA2/NAM7-like_C"/>
</dbReference>
<dbReference type="CDD" id="cd18042">
    <property type="entry name" value="DEXXQc_SETX"/>
    <property type="match status" value="1"/>
</dbReference>
<feature type="compositionally biased region" description="Basic residues" evidence="5">
    <location>
        <begin position="84"/>
        <end position="95"/>
    </location>
</feature>
<evidence type="ECO:0000256" key="3">
    <source>
        <dbReference type="ARBA" id="ARBA00022806"/>
    </source>
</evidence>
<dbReference type="FunFam" id="3.40.50.300:FF:000326">
    <property type="entry name" value="P-loop containing nucleoside triphosphate hydrolase"/>
    <property type="match status" value="1"/>
</dbReference>
<keyword evidence="1" id="KW-0547">Nucleotide-binding</keyword>
<dbReference type="AlphaFoldDB" id="A0AAD2CNU2"/>
<evidence type="ECO:0000259" key="7">
    <source>
        <dbReference type="Pfam" id="PF13087"/>
    </source>
</evidence>
<evidence type="ECO:0000313" key="9">
    <source>
        <dbReference type="Proteomes" id="UP001295423"/>
    </source>
</evidence>
<dbReference type="GO" id="GO:0005694">
    <property type="term" value="C:chromosome"/>
    <property type="evidence" value="ECO:0007669"/>
    <property type="project" value="UniProtKB-ARBA"/>
</dbReference>
<feature type="compositionally biased region" description="Polar residues" evidence="5">
    <location>
        <begin position="72"/>
        <end position="82"/>
    </location>
</feature>
<dbReference type="InterPro" id="IPR045055">
    <property type="entry name" value="DNA2/NAM7-like"/>
</dbReference>
<evidence type="ECO:0000256" key="2">
    <source>
        <dbReference type="ARBA" id="ARBA00022801"/>
    </source>
</evidence>
<dbReference type="InterPro" id="IPR027417">
    <property type="entry name" value="P-loop_NTPase"/>
</dbReference>
<gene>
    <name evidence="8" type="ORF">CYCCA115_LOCUS7306</name>
</gene>
<dbReference type="Gene3D" id="3.40.50.300">
    <property type="entry name" value="P-loop containing nucleotide triphosphate hydrolases"/>
    <property type="match status" value="2"/>
</dbReference>
<dbReference type="PANTHER" id="PTHR10887:SF495">
    <property type="entry name" value="HELICASE SENATAXIN ISOFORM X1-RELATED"/>
    <property type="match status" value="1"/>
</dbReference>
<feature type="compositionally biased region" description="Low complexity" evidence="5">
    <location>
        <begin position="58"/>
        <end position="71"/>
    </location>
</feature>
<comment type="caution">
    <text evidence="8">The sequence shown here is derived from an EMBL/GenBank/DDBJ whole genome shotgun (WGS) entry which is preliminary data.</text>
</comment>
<evidence type="ECO:0000256" key="1">
    <source>
        <dbReference type="ARBA" id="ARBA00022741"/>
    </source>
</evidence>
<dbReference type="Proteomes" id="UP001295423">
    <property type="component" value="Unassembled WGS sequence"/>
</dbReference>
<sequence length="1084" mass="120553">MDSGQKSDNDIIKKQRQIAERLRRGQGRPIEKPDGSAPTARQIRPSTFKKTTTSSVLAAARAKAVGNAVGNKETQPDNTSRNMKGIRKTAGKRKTVATAPSRLASLVHSAAKNPHDDGTGYTTPYSPEDFWKNIREWSFVSDIYRQIQGVEDQDNHHVPTKPIPDTFISTRHYIMAWGPKCLAEARAQLVSEVLTESGQRDNGRSPFILVEVETTWKSGRKARGLHTDLMDTDACHVQLKTKERYNLQLYCHDIFGLVPVEKKDMVEMMLRGRQSDKSSLNGFEDSLSQFCMIGHSETQRKELDGLILKVSKRKWAIIGSSQMYFFRVGSNITALREFTALCKVDSIPLKKFLLGNHLKSVKGSGSLESKKKCGRDSLVEEMGGVSALGKGFTEYVQRKFNPSQLRAISAASSGYGDGGITLIKGPPGTGKTTMLVAVLNSLHIRQYNKYYEEVRRIAAMQSGNRQAALDIARKAKPRLLVCAPSNAGVDNVILRIMEDRFVDGSGQRYNPSMIRVGVGQSSVVRDVALQTKVDQILSDTDAGQLDKSIAGFRMELQRISGDIAKCRRKVHAITNAAPWPLGRDWEIRCLNDEDVVSSTSRVYFVNHKEHRTTYECPPPPEPGEKQFHATSMPEYRTFMTRIVKLVENYFAVKSNLELNTIVKGSMENGANQFAVRQALEAHVLNSVHIVMTTLGSAGNRVLENADKFEVVVVDEAAQSVEPSTLAALQLGSHHCVLVGDTNQLPATIFNLSGRNSKYDRSLFQRLEESGEEIHMLNEQYRMHPMISHFPRTIFYGGLLKDGPNVKREEYGNPLLKIIQSQAPQLQPFSVLDLDSKEERGGTSLSNSTEAHLVIHLYTSLRDMTNANSEIMGRVAVVTPYSQQANLLRGLFRNLLGPQYTNSVEVGTVDSFQGREAKIVIFSAVRAAGSHGIGFLSDVRRMNVALTRAKHFLFVIARCDSIVVNPYWNELIEQAKGQNAVLKVHSFGDDQQVTSGKNPWFGNVKDWKQDGCQTVRMSSEVSTSIAMTIKPSDPRKTKAFGNTKKVKKPSDPRKKGVSTIAKEPKKPPGARSPKKPSDPRKRKRV</sequence>